<evidence type="ECO:0008006" key="4">
    <source>
        <dbReference type="Google" id="ProtNLM"/>
    </source>
</evidence>
<dbReference type="PANTHER" id="PTHR47815">
    <property type="entry name" value="UNIVERSAL STRESS PROTEIN A FAMILY PROTEIN C25B2.10"/>
    <property type="match status" value="1"/>
</dbReference>
<keyword evidence="3" id="KW-1185">Reference proteome</keyword>
<protein>
    <recommendedName>
        <fullName evidence="4">UspA domain-containing protein</fullName>
    </recommendedName>
</protein>
<feature type="compositionally biased region" description="Low complexity" evidence="1">
    <location>
        <begin position="119"/>
        <end position="130"/>
    </location>
</feature>
<evidence type="ECO:0000313" key="3">
    <source>
        <dbReference type="Proteomes" id="UP000838763"/>
    </source>
</evidence>
<dbReference type="AlphaFoldDB" id="A0A9P1MDP7"/>
<dbReference type="Proteomes" id="UP000838763">
    <property type="component" value="Unassembled WGS sequence"/>
</dbReference>
<feature type="region of interest" description="Disordered" evidence="1">
    <location>
        <begin position="1"/>
        <end position="136"/>
    </location>
</feature>
<feature type="compositionally biased region" description="Polar residues" evidence="1">
    <location>
        <begin position="59"/>
        <end position="87"/>
    </location>
</feature>
<accession>A0A9P1MDP7</accession>
<dbReference type="OrthoDB" id="843225at2759"/>
<name>A0A9P1MDP7_9PEZI</name>
<organism evidence="2 3">
    <name type="scientific">Parascedosporium putredinis</name>
    <dbReference type="NCBI Taxonomy" id="1442378"/>
    <lineage>
        <taxon>Eukaryota</taxon>
        <taxon>Fungi</taxon>
        <taxon>Dikarya</taxon>
        <taxon>Ascomycota</taxon>
        <taxon>Pezizomycotina</taxon>
        <taxon>Sordariomycetes</taxon>
        <taxon>Hypocreomycetidae</taxon>
        <taxon>Microascales</taxon>
        <taxon>Microascaceae</taxon>
        <taxon>Parascedosporium</taxon>
    </lineage>
</organism>
<sequence length="232" mass="25147">MANPPDTTTADPLPLETAQQPASATSASSTRTDSLVESRTPESVAQIVPESKPAIALATPNTAAVTANGSTTDCSPESEQQRNSAKFTESPAATPESRRSSTTSTLRFETPQHSGYPQGRSRGITGSRIRNASPPHSKFHPHVAFDTINPDIPKNPGITLSARHNGFHAERRSKTFMVGVDENKYSEEALEWLLTSMVDDHDTVVCVRVIEKDVKHSQSAAYKSMHNSYCSR</sequence>
<evidence type="ECO:0000313" key="2">
    <source>
        <dbReference type="EMBL" id="CAI4219115.1"/>
    </source>
</evidence>
<dbReference type="EMBL" id="CALLCH030000019">
    <property type="protein sequence ID" value="CAI4219115.1"/>
    <property type="molecule type" value="Genomic_DNA"/>
</dbReference>
<dbReference type="PANTHER" id="PTHR47815:SF1">
    <property type="entry name" value="UNIVERSAL STRESS PROTEIN A FAMILY PROTEIN C25B2.10"/>
    <property type="match status" value="1"/>
</dbReference>
<feature type="compositionally biased region" description="Low complexity" evidence="1">
    <location>
        <begin position="1"/>
        <end position="32"/>
    </location>
</feature>
<evidence type="ECO:0000256" key="1">
    <source>
        <dbReference type="SAM" id="MobiDB-lite"/>
    </source>
</evidence>
<gene>
    <name evidence="2" type="ORF">PPNO1_LOCUS8686</name>
</gene>
<proteinExistence type="predicted"/>
<reference evidence="2" key="1">
    <citation type="submission" date="2022-11" db="EMBL/GenBank/DDBJ databases">
        <authorList>
            <person name="Scott C."/>
            <person name="Bruce N."/>
        </authorList>
    </citation>
    <scope>NUCLEOTIDE SEQUENCE</scope>
</reference>
<comment type="caution">
    <text evidence="2">The sequence shown here is derived from an EMBL/GenBank/DDBJ whole genome shotgun (WGS) entry which is preliminary data.</text>
</comment>